<evidence type="ECO:0000313" key="2">
    <source>
        <dbReference type="Proteomes" id="UP001062846"/>
    </source>
</evidence>
<protein>
    <submittedName>
        <fullName evidence="1">Uncharacterized protein</fullName>
    </submittedName>
</protein>
<dbReference type="Proteomes" id="UP001062846">
    <property type="component" value="Chromosome 9"/>
</dbReference>
<evidence type="ECO:0000313" key="1">
    <source>
        <dbReference type="EMBL" id="KAI8537617.1"/>
    </source>
</evidence>
<accession>A0ACC0MAM9</accession>
<keyword evidence="2" id="KW-1185">Reference proteome</keyword>
<organism evidence="1 2">
    <name type="scientific">Rhododendron molle</name>
    <name type="common">Chinese azalea</name>
    <name type="synonym">Azalea mollis</name>
    <dbReference type="NCBI Taxonomy" id="49168"/>
    <lineage>
        <taxon>Eukaryota</taxon>
        <taxon>Viridiplantae</taxon>
        <taxon>Streptophyta</taxon>
        <taxon>Embryophyta</taxon>
        <taxon>Tracheophyta</taxon>
        <taxon>Spermatophyta</taxon>
        <taxon>Magnoliopsida</taxon>
        <taxon>eudicotyledons</taxon>
        <taxon>Gunneridae</taxon>
        <taxon>Pentapetalae</taxon>
        <taxon>asterids</taxon>
        <taxon>Ericales</taxon>
        <taxon>Ericaceae</taxon>
        <taxon>Ericoideae</taxon>
        <taxon>Rhodoreae</taxon>
        <taxon>Rhododendron</taxon>
    </lineage>
</organism>
<comment type="caution">
    <text evidence="1">The sequence shown here is derived from an EMBL/GenBank/DDBJ whole genome shotgun (WGS) entry which is preliminary data.</text>
</comment>
<gene>
    <name evidence="1" type="ORF">RHMOL_Rhmol09G0038100</name>
</gene>
<reference evidence="1" key="1">
    <citation type="submission" date="2022-02" db="EMBL/GenBank/DDBJ databases">
        <title>Plant Genome Project.</title>
        <authorList>
            <person name="Zhang R.-G."/>
        </authorList>
    </citation>
    <scope>NUCLEOTIDE SEQUENCE</scope>
    <source>
        <strain evidence="1">AT1</strain>
    </source>
</reference>
<dbReference type="EMBL" id="CM046396">
    <property type="protein sequence ID" value="KAI8537617.1"/>
    <property type="molecule type" value="Genomic_DNA"/>
</dbReference>
<proteinExistence type="predicted"/>
<sequence>MSNFQGRVTKLLNDWEIRIAVLLSLLLQIFLTVAGNRRKYATKTWIRFILWLAYLAADWVATVSLGILSKYDKTIDSNYVMAAFWAPFLLVHLGGPYTITAYALEDNELWLRHFLGLLVQSGVALYVFIRSWGGFRLNYIAFPMFVAGMVKYGERTWVLRSASRDNFRDVMLPPPDRGPNYSKFMDDYSSKLAEGYKITMGTVIDVPTVVRRSQSASDNPDAADLDNAFYFFKTFKRLFADLILSFQARQQSQSFFTEQQWGKAYGVIEVELGLMYDLLYTKATLTFSRLGIFLRFISLSSTVSALVAFIVIDKHKLDNALVI</sequence>
<name>A0ACC0MAM9_RHOML</name>